<keyword evidence="2" id="KW-0472">Membrane</keyword>
<feature type="transmembrane region" description="Helical" evidence="2">
    <location>
        <begin position="48"/>
        <end position="69"/>
    </location>
</feature>
<dbReference type="AlphaFoldDB" id="A0A2T2ZWU0"/>
<evidence type="ECO:0000256" key="1">
    <source>
        <dbReference type="SAM" id="MobiDB-lite"/>
    </source>
</evidence>
<dbReference type="EMBL" id="KZ678597">
    <property type="protein sequence ID" value="PSR78679.1"/>
    <property type="molecule type" value="Genomic_DNA"/>
</dbReference>
<sequence>MFVPRSVRSSYVAVRVQVNSCVRQVCLPAGLSLAEILVHMLPAKCAHLYSHSVLTFALMNLIYAPRIVLPSQKKKRKTEHSPPPVCSMNIGIL</sequence>
<evidence type="ECO:0000256" key="2">
    <source>
        <dbReference type="SAM" id="Phobius"/>
    </source>
</evidence>
<keyword evidence="4" id="KW-1185">Reference proteome</keyword>
<feature type="region of interest" description="Disordered" evidence="1">
    <location>
        <begin position="72"/>
        <end position="93"/>
    </location>
</feature>
<reference evidence="3 4" key="1">
    <citation type="journal article" date="2018" name="Mycol. Prog.">
        <title>Coniella lustricola, a new species from submerged detritus.</title>
        <authorList>
            <person name="Raudabaugh D.B."/>
            <person name="Iturriaga T."/>
            <person name="Carver A."/>
            <person name="Mondo S."/>
            <person name="Pangilinan J."/>
            <person name="Lipzen A."/>
            <person name="He G."/>
            <person name="Amirebrahimi M."/>
            <person name="Grigoriev I.V."/>
            <person name="Miller A.N."/>
        </authorList>
    </citation>
    <scope>NUCLEOTIDE SEQUENCE [LARGE SCALE GENOMIC DNA]</scope>
    <source>
        <strain evidence="3 4">B22-T-1</strain>
    </source>
</reference>
<evidence type="ECO:0000313" key="3">
    <source>
        <dbReference type="EMBL" id="PSR78679.1"/>
    </source>
</evidence>
<dbReference type="InParanoid" id="A0A2T2ZWU0"/>
<protein>
    <submittedName>
        <fullName evidence="3">Uncharacterized protein</fullName>
    </submittedName>
</protein>
<evidence type="ECO:0000313" key="4">
    <source>
        <dbReference type="Proteomes" id="UP000241462"/>
    </source>
</evidence>
<proteinExistence type="predicted"/>
<keyword evidence="2" id="KW-0812">Transmembrane</keyword>
<dbReference type="Proteomes" id="UP000241462">
    <property type="component" value="Unassembled WGS sequence"/>
</dbReference>
<name>A0A2T2ZWU0_9PEZI</name>
<organism evidence="3 4">
    <name type="scientific">Coniella lustricola</name>
    <dbReference type="NCBI Taxonomy" id="2025994"/>
    <lineage>
        <taxon>Eukaryota</taxon>
        <taxon>Fungi</taxon>
        <taxon>Dikarya</taxon>
        <taxon>Ascomycota</taxon>
        <taxon>Pezizomycotina</taxon>
        <taxon>Sordariomycetes</taxon>
        <taxon>Sordariomycetidae</taxon>
        <taxon>Diaporthales</taxon>
        <taxon>Schizoparmaceae</taxon>
        <taxon>Coniella</taxon>
    </lineage>
</organism>
<accession>A0A2T2ZWU0</accession>
<gene>
    <name evidence="3" type="ORF">BD289DRAFT_443543</name>
</gene>
<keyword evidence="2" id="KW-1133">Transmembrane helix</keyword>